<proteinExistence type="predicted"/>
<feature type="domain" description="Glycosyl transferase family 1" evidence="1">
    <location>
        <begin position="193"/>
        <end position="328"/>
    </location>
</feature>
<dbReference type="OrthoDB" id="9801573at2"/>
<accession>A0A6N8TH82</accession>
<feature type="domain" description="Glycosyltransferase subfamily 4-like N-terminal" evidence="2">
    <location>
        <begin position="41"/>
        <end position="187"/>
    </location>
</feature>
<evidence type="ECO:0000313" key="4">
    <source>
        <dbReference type="Proteomes" id="UP000440304"/>
    </source>
</evidence>
<dbReference type="RefSeq" id="WP_160785889.1">
    <property type="nucleotide sequence ID" value="NZ_CP086611.1"/>
</dbReference>
<dbReference type="Proteomes" id="UP000440304">
    <property type="component" value="Unassembled WGS sequence"/>
</dbReference>
<dbReference type="SUPFAM" id="SSF53756">
    <property type="entry name" value="UDP-Glycosyltransferase/glycogen phosphorylase"/>
    <property type="match status" value="1"/>
</dbReference>
<dbReference type="InterPro" id="IPR028098">
    <property type="entry name" value="Glyco_trans_4-like_N"/>
</dbReference>
<dbReference type="Pfam" id="PF13439">
    <property type="entry name" value="Glyco_transf_4"/>
    <property type="match status" value="1"/>
</dbReference>
<evidence type="ECO:0000259" key="2">
    <source>
        <dbReference type="Pfam" id="PF13439"/>
    </source>
</evidence>
<sequence length="371" mass="41432">MKVALVHYWLVGMRGGEKVLETFCDIFPDADIFTLVADPEKLSPKLRRHKLTTSFLQKIGGRKHYQKMLPLMPHALESLDLTGYDLVISSEAGPAKGVITRPDALHVCYCHSPMRYIWDLYPQYLAEAGFLARTILAFAAPRLRQWDVTTSHRVDHFIANSGYVAKRIEKFYRRDATVIHPPVEVSRFTITDGPKDYYLCAGQITPYKKIELAVAACTRLNLPLVVIGDGASVKLKQSAGPTVQFLGGVSNAEMETHFSNCKALLYPGVEDFGIVPLEVMASGRPVIAFGRGGALETVVEGKTGLFFHEQTTEALMAAITRFEKDPNLLSPTEIRAHALKFEPRRFERELRRFLGGLPGFSDMTESMRLTA</sequence>
<reference evidence="3 4" key="1">
    <citation type="submission" date="2019-12" db="EMBL/GenBank/DDBJ databases">
        <title>Shinella granuli gen. nov., sp. nov., and proposal of the reclassification of Zoogloea ramigera ATCC 19623 as Shinella zoogloeoides sp. nov.</title>
        <authorList>
            <person name="Gao J."/>
        </authorList>
    </citation>
    <scope>NUCLEOTIDE SEQUENCE [LARGE SCALE GENOMIC DNA]</scope>
    <source>
        <strain evidence="3 4">DSM 287</strain>
    </source>
</reference>
<dbReference type="GO" id="GO:0016757">
    <property type="term" value="F:glycosyltransferase activity"/>
    <property type="evidence" value="ECO:0007669"/>
    <property type="project" value="InterPro"/>
</dbReference>
<dbReference type="Gene3D" id="3.40.50.2000">
    <property type="entry name" value="Glycogen Phosphorylase B"/>
    <property type="match status" value="2"/>
</dbReference>
<protein>
    <submittedName>
        <fullName evidence="3">Glycosyltransferase</fullName>
    </submittedName>
</protein>
<dbReference type="EMBL" id="WUML01000005">
    <property type="protein sequence ID" value="MXO00500.1"/>
    <property type="molecule type" value="Genomic_DNA"/>
</dbReference>
<comment type="caution">
    <text evidence="3">The sequence shown here is derived from an EMBL/GenBank/DDBJ whole genome shotgun (WGS) entry which is preliminary data.</text>
</comment>
<organism evidence="3 4">
    <name type="scientific">Shinella zoogloeoides</name>
    <name type="common">Crabtreella saccharophila</name>
    <dbReference type="NCBI Taxonomy" id="352475"/>
    <lineage>
        <taxon>Bacteria</taxon>
        <taxon>Pseudomonadati</taxon>
        <taxon>Pseudomonadota</taxon>
        <taxon>Alphaproteobacteria</taxon>
        <taxon>Hyphomicrobiales</taxon>
        <taxon>Rhizobiaceae</taxon>
        <taxon>Shinella</taxon>
    </lineage>
</organism>
<dbReference type="InterPro" id="IPR050194">
    <property type="entry name" value="Glycosyltransferase_grp1"/>
</dbReference>
<dbReference type="InterPro" id="IPR001296">
    <property type="entry name" value="Glyco_trans_1"/>
</dbReference>
<evidence type="ECO:0000259" key="1">
    <source>
        <dbReference type="Pfam" id="PF00534"/>
    </source>
</evidence>
<dbReference type="AlphaFoldDB" id="A0A6N8TH82"/>
<keyword evidence="3" id="KW-0808">Transferase</keyword>
<dbReference type="PANTHER" id="PTHR45947">
    <property type="entry name" value="SULFOQUINOVOSYL TRANSFERASE SQD2"/>
    <property type="match status" value="1"/>
</dbReference>
<evidence type="ECO:0000313" key="3">
    <source>
        <dbReference type="EMBL" id="MXO00500.1"/>
    </source>
</evidence>
<dbReference type="PANTHER" id="PTHR45947:SF3">
    <property type="entry name" value="SULFOQUINOVOSYL TRANSFERASE SQD2"/>
    <property type="match status" value="1"/>
</dbReference>
<dbReference type="Pfam" id="PF00534">
    <property type="entry name" value="Glycos_transf_1"/>
    <property type="match status" value="1"/>
</dbReference>
<name>A0A6N8TH82_SHIZO</name>
<gene>
    <name evidence="3" type="ORF">GR156_09320</name>
</gene>